<dbReference type="OrthoDB" id="4774462at2"/>
<organism evidence="7 8">
    <name type="scientific">Nocardia mexicana</name>
    <dbReference type="NCBI Taxonomy" id="279262"/>
    <lineage>
        <taxon>Bacteria</taxon>
        <taxon>Bacillati</taxon>
        <taxon>Actinomycetota</taxon>
        <taxon>Actinomycetes</taxon>
        <taxon>Mycobacteriales</taxon>
        <taxon>Nocardiaceae</taxon>
        <taxon>Nocardia</taxon>
    </lineage>
</organism>
<dbReference type="AlphaFoldDB" id="A0A370HBG7"/>
<sequence>MTAPTLAAERTALSWRRTAVGAMGTAALFIHAAIENGWRAGAVAPMAAAVTLLVVAGVSFLRNRSLQHGHWGHGGRVVTITTAAVVAVTLVATAIASTDPII</sequence>
<keyword evidence="4 5" id="KW-0472">Membrane</keyword>
<feature type="domain" description="DUF202" evidence="6">
    <location>
        <begin position="4"/>
        <end position="64"/>
    </location>
</feature>
<evidence type="ECO:0000256" key="5">
    <source>
        <dbReference type="SAM" id="Phobius"/>
    </source>
</evidence>
<evidence type="ECO:0000256" key="1">
    <source>
        <dbReference type="ARBA" id="ARBA00004127"/>
    </source>
</evidence>
<evidence type="ECO:0000256" key="2">
    <source>
        <dbReference type="ARBA" id="ARBA00022692"/>
    </source>
</evidence>
<evidence type="ECO:0000256" key="4">
    <source>
        <dbReference type="ARBA" id="ARBA00023136"/>
    </source>
</evidence>
<name>A0A370HBG7_9NOCA</name>
<dbReference type="InterPro" id="IPR003807">
    <property type="entry name" value="DUF202"/>
</dbReference>
<evidence type="ECO:0000313" key="7">
    <source>
        <dbReference type="EMBL" id="RDI53414.1"/>
    </source>
</evidence>
<keyword evidence="3 5" id="KW-1133">Transmembrane helix</keyword>
<comment type="caution">
    <text evidence="7">The sequence shown here is derived from an EMBL/GenBank/DDBJ whole genome shotgun (WGS) entry which is preliminary data.</text>
</comment>
<dbReference type="EMBL" id="QQAZ01000003">
    <property type="protein sequence ID" value="RDI53414.1"/>
    <property type="molecule type" value="Genomic_DNA"/>
</dbReference>
<evidence type="ECO:0000259" key="6">
    <source>
        <dbReference type="Pfam" id="PF02656"/>
    </source>
</evidence>
<accession>A0A370HBG7</accession>
<evidence type="ECO:0000313" key="8">
    <source>
        <dbReference type="Proteomes" id="UP000255355"/>
    </source>
</evidence>
<dbReference type="RefSeq" id="WP_068012350.1">
    <property type="nucleotide sequence ID" value="NZ_QQAZ01000003.1"/>
</dbReference>
<comment type="subcellular location">
    <subcellularLocation>
        <location evidence="1">Endomembrane system</location>
        <topology evidence="1">Multi-pass membrane protein</topology>
    </subcellularLocation>
</comment>
<dbReference type="GO" id="GO:0012505">
    <property type="term" value="C:endomembrane system"/>
    <property type="evidence" value="ECO:0007669"/>
    <property type="project" value="UniProtKB-SubCell"/>
</dbReference>
<proteinExistence type="predicted"/>
<reference evidence="7 8" key="1">
    <citation type="submission" date="2018-07" db="EMBL/GenBank/DDBJ databases">
        <title>Genomic Encyclopedia of Type Strains, Phase IV (KMG-IV): sequencing the most valuable type-strain genomes for metagenomic binning, comparative biology and taxonomic classification.</title>
        <authorList>
            <person name="Goeker M."/>
        </authorList>
    </citation>
    <scope>NUCLEOTIDE SEQUENCE [LARGE SCALE GENOMIC DNA]</scope>
    <source>
        <strain evidence="7 8">DSM 44952</strain>
    </source>
</reference>
<evidence type="ECO:0000256" key="3">
    <source>
        <dbReference type="ARBA" id="ARBA00022989"/>
    </source>
</evidence>
<dbReference type="Proteomes" id="UP000255355">
    <property type="component" value="Unassembled WGS sequence"/>
</dbReference>
<dbReference type="Pfam" id="PF02656">
    <property type="entry name" value="DUF202"/>
    <property type="match status" value="1"/>
</dbReference>
<keyword evidence="2 5" id="KW-0812">Transmembrane</keyword>
<feature type="transmembrane region" description="Helical" evidence="5">
    <location>
        <begin position="40"/>
        <end position="61"/>
    </location>
</feature>
<feature type="transmembrane region" description="Helical" evidence="5">
    <location>
        <begin position="18"/>
        <end position="34"/>
    </location>
</feature>
<keyword evidence="8" id="KW-1185">Reference proteome</keyword>
<gene>
    <name evidence="7" type="ORF">DFR68_103804</name>
</gene>
<protein>
    <submittedName>
        <fullName evidence="7">Uncharacterized protein DUF202</fullName>
    </submittedName>
</protein>
<feature type="transmembrane region" description="Helical" evidence="5">
    <location>
        <begin position="73"/>
        <end position="96"/>
    </location>
</feature>
<dbReference type="STRING" id="1210089.GCA_001613165_00026"/>